<keyword evidence="3" id="KW-1185">Reference proteome</keyword>
<name>A0AAN9J6Q3_CLITE</name>
<feature type="region of interest" description="Disordered" evidence="1">
    <location>
        <begin position="125"/>
        <end position="149"/>
    </location>
</feature>
<evidence type="ECO:0000313" key="3">
    <source>
        <dbReference type="Proteomes" id="UP001359559"/>
    </source>
</evidence>
<proteinExistence type="predicted"/>
<accession>A0AAN9J6Q3</accession>
<comment type="caution">
    <text evidence="2">The sequence shown here is derived from an EMBL/GenBank/DDBJ whole genome shotgun (WGS) entry which is preliminary data.</text>
</comment>
<gene>
    <name evidence="2" type="ORF">RJT34_15382</name>
</gene>
<dbReference type="EMBL" id="JAYKXN010000004">
    <property type="protein sequence ID" value="KAK7292531.1"/>
    <property type="molecule type" value="Genomic_DNA"/>
</dbReference>
<dbReference type="AlphaFoldDB" id="A0AAN9J6Q3"/>
<evidence type="ECO:0000313" key="2">
    <source>
        <dbReference type="EMBL" id="KAK7292531.1"/>
    </source>
</evidence>
<protein>
    <submittedName>
        <fullName evidence="2">Uncharacterized protein</fullName>
    </submittedName>
</protein>
<organism evidence="2 3">
    <name type="scientific">Clitoria ternatea</name>
    <name type="common">Butterfly pea</name>
    <dbReference type="NCBI Taxonomy" id="43366"/>
    <lineage>
        <taxon>Eukaryota</taxon>
        <taxon>Viridiplantae</taxon>
        <taxon>Streptophyta</taxon>
        <taxon>Embryophyta</taxon>
        <taxon>Tracheophyta</taxon>
        <taxon>Spermatophyta</taxon>
        <taxon>Magnoliopsida</taxon>
        <taxon>eudicotyledons</taxon>
        <taxon>Gunneridae</taxon>
        <taxon>Pentapetalae</taxon>
        <taxon>rosids</taxon>
        <taxon>fabids</taxon>
        <taxon>Fabales</taxon>
        <taxon>Fabaceae</taxon>
        <taxon>Papilionoideae</taxon>
        <taxon>50 kb inversion clade</taxon>
        <taxon>NPAAA clade</taxon>
        <taxon>indigoferoid/millettioid clade</taxon>
        <taxon>Phaseoleae</taxon>
        <taxon>Clitoria</taxon>
    </lineage>
</organism>
<reference evidence="2 3" key="1">
    <citation type="submission" date="2024-01" db="EMBL/GenBank/DDBJ databases">
        <title>The genomes of 5 underutilized Papilionoideae crops provide insights into root nodulation and disease resistance.</title>
        <authorList>
            <person name="Yuan L."/>
        </authorList>
    </citation>
    <scope>NUCLEOTIDE SEQUENCE [LARGE SCALE GENOMIC DNA]</scope>
    <source>
        <strain evidence="2">LY-2023</strain>
        <tissue evidence="2">Leaf</tissue>
    </source>
</reference>
<sequence length="149" mass="16668">MALSSTLFLSRFNSISSSLSFLIISSFRFGAETCTILLELSTGDSRAKCLFTGCSWAVMSSTCPSENHGLPKSYNESVSWKGFVTLIAKQKMNLQKRFNSWCRVVATRRMKFQVIDYARRLANDDAGSDTLPPPQTQIDHPIKHHKVDG</sequence>
<dbReference type="Proteomes" id="UP001359559">
    <property type="component" value="Unassembled WGS sequence"/>
</dbReference>
<evidence type="ECO:0000256" key="1">
    <source>
        <dbReference type="SAM" id="MobiDB-lite"/>
    </source>
</evidence>